<reference evidence="8" key="1">
    <citation type="journal article" date="2019" name="Int. J. Syst. Evol. Microbiol.">
        <title>The Global Catalogue of Microorganisms (GCM) 10K type strain sequencing project: providing services to taxonomists for standard genome sequencing and annotation.</title>
        <authorList>
            <consortium name="The Broad Institute Genomics Platform"/>
            <consortium name="The Broad Institute Genome Sequencing Center for Infectious Disease"/>
            <person name="Wu L."/>
            <person name="Ma J."/>
        </authorList>
    </citation>
    <scope>NUCLEOTIDE SEQUENCE [LARGE SCALE GENOMIC DNA]</scope>
    <source>
        <strain evidence="8">JCM 16925</strain>
    </source>
</reference>
<dbReference type="InterPro" id="IPR029055">
    <property type="entry name" value="Ntn_hydrolases_N"/>
</dbReference>
<dbReference type="InterPro" id="IPR051786">
    <property type="entry name" value="ASN_synthetase/amidase"/>
</dbReference>
<dbReference type="SUPFAM" id="SSF52402">
    <property type="entry name" value="Adenine nucleotide alpha hydrolases-like"/>
    <property type="match status" value="1"/>
</dbReference>
<dbReference type="InterPro" id="IPR014729">
    <property type="entry name" value="Rossmann-like_a/b/a_fold"/>
</dbReference>
<evidence type="ECO:0000313" key="7">
    <source>
        <dbReference type="EMBL" id="GAA4045855.1"/>
    </source>
</evidence>
<comment type="caution">
    <text evidence="7">The sequence shown here is derived from an EMBL/GenBank/DDBJ whole genome shotgun (WGS) entry which is preliminary data.</text>
</comment>
<dbReference type="RefSeq" id="WP_345009763.1">
    <property type="nucleotide sequence ID" value="NZ_BAAAZY010000006.1"/>
</dbReference>
<dbReference type="PANTHER" id="PTHR43284:SF1">
    <property type="entry name" value="ASPARAGINE SYNTHETASE"/>
    <property type="match status" value="1"/>
</dbReference>
<dbReference type="SUPFAM" id="SSF56235">
    <property type="entry name" value="N-terminal nucleophile aminohydrolases (Ntn hydrolases)"/>
    <property type="match status" value="1"/>
</dbReference>
<proteinExistence type="predicted"/>
<sequence length="631" mass="67786">MLLTAFGMEGAIRFPRSRGVPVARTSGTETADDRPGAAGPDRLHQGPVEEAGAPLDAAAQEDAARTVITGWIDLTSLPGQPVEGPGGGLAAIQRLLDERGAAAVRSLRGDFVIAHVSPDATTLRLYRAVNALIPVFWQHREGSFRWAVDPRRLLDGPPRLSDVDTDVLPMVIAERGMPHDRSWFSGVHRVSTGHCVTVAGAAAPRVERFDEFRPSADVPRTVDEAAEGVRTRLSAACARMLSGERSAVVMLSGGIDSAAVAYEAGLLADTVGLHYTLEGFPGFADDRDSAEAVARACGLTWMPRDMSKHTAPGGDYIRPAQGGALPQTHVPLQGVTAAVEQAEANGARFVLSGLLADQTFAHDLNRGLFEVGGLALLDPRVAGEPIWQTLATAAASTFSGNGKGPGFLGTARHLYRVATGDPTTALPDRDTIVHPVGFTDAAGDRVTQAIRHAADRARDSLQGTIRRNGWSRRSLPQGITSLFMLSESFNTTNLQAAWLNHCLPKRRFFSTPFADRDLIEYALSLPARHRLGFGHGMTVDKFALRLAYADRGAPTARGHRMQQARIDSIPALYVNQNFETVTSLLNRDALLVELGVLSPGFVDALSRGRLHRNGEELARLCVIEQWLEGLC</sequence>
<dbReference type="Gene3D" id="3.60.20.10">
    <property type="entry name" value="Glutamine Phosphoribosylpyrophosphate, subunit 1, domain 1"/>
    <property type="match status" value="1"/>
</dbReference>
<feature type="region of interest" description="Disordered" evidence="5">
    <location>
        <begin position="17"/>
        <end position="48"/>
    </location>
</feature>
<evidence type="ECO:0000256" key="1">
    <source>
        <dbReference type="ARBA" id="ARBA00005187"/>
    </source>
</evidence>
<name>A0ABP7UKK6_9ACTN</name>
<protein>
    <recommendedName>
        <fullName evidence="2">asparagine synthase (glutamine-hydrolyzing)</fullName>
        <ecNumber evidence="2">6.3.5.4</ecNumber>
    </recommendedName>
</protein>
<dbReference type="Proteomes" id="UP001499984">
    <property type="component" value="Unassembled WGS sequence"/>
</dbReference>
<evidence type="ECO:0000256" key="3">
    <source>
        <dbReference type="ARBA" id="ARBA00022888"/>
    </source>
</evidence>
<dbReference type="PANTHER" id="PTHR43284">
    <property type="entry name" value="ASPARAGINE SYNTHETASE (GLUTAMINE-HYDROLYZING)"/>
    <property type="match status" value="1"/>
</dbReference>
<evidence type="ECO:0000256" key="5">
    <source>
        <dbReference type="SAM" id="MobiDB-lite"/>
    </source>
</evidence>
<evidence type="ECO:0000256" key="2">
    <source>
        <dbReference type="ARBA" id="ARBA00012737"/>
    </source>
</evidence>
<dbReference type="EC" id="6.3.5.4" evidence="2"/>
<keyword evidence="3" id="KW-0028">Amino-acid biosynthesis</keyword>
<comment type="pathway">
    <text evidence="1">Amino-acid biosynthesis; L-asparagine biosynthesis; L-asparagine from L-aspartate (L-Gln route): step 1/1.</text>
</comment>
<dbReference type="Gene3D" id="3.40.50.620">
    <property type="entry name" value="HUPs"/>
    <property type="match status" value="1"/>
</dbReference>
<comment type="catalytic activity">
    <reaction evidence="4">
        <text>L-aspartate + L-glutamine + ATP + H2O = L-asparagine + L-glutamate + AMP + diphosphate + H(+)</text>
        <dbReference type="Rhea" id="RHEA:12228"/>
        <dbReference type="ChEBI" id="CHEBI:15377"/>
        <dbReference type="ChEBI" id="CHEBI:15378"/>
        <dbReference type="ChEBI" id="CHEBI:29985"/>
        <dbReference type="ChEBI" id="CHEBI:29991"/>
        <dbReference type="ChEBI" id="CHEBI:30616"/>
        <dbReference type="ChEBI" id="CHEBI:33019"/>
        <dbReference type="ChEBI" id="CHEBI:58048"/>
        <dbReference type="ChEBI" id="CHEBI:58359"/>
        <dbReference type="ChEBI" id="CHEBI:456215"/>
        <dbReference type="EC" id="6.3.5.4"/>
    </reaction>
</comment>
<gene>
    <name evidence="7" type="ORF">GCM10022233_14370</name>
</gene>
<keyword evidence="8" id="KW-1185">Reference proteome</keyword>
<evidence type="ECO:0000256" key="4">
    <source>
        <dbReference type="ARBA" id="ARBA00048741"/>
    </source>
</evidence>
<dbReference type="EMBL" id="BAAAZY010000006">
    <property type="protein sequence ID" value="GAA4045855.1"/>
    <property type="molecule type" value="Genomic_DNA"/>
</dbReference>
<organism evidence="7 8">
    <name type="scientific">Streptomyces shaanxiensis</name>
    <dbReference type="NCBI Taxonomy" id="653357"/>
    <lineage>
        <taxon>Bacteria</taxon>
        <taxon>Bacillati</taxon>
        <taxon>Actinomycetota</taxon>
        <taxon>Actinomycetes</taxon>
        <taxon>Kitasatosporales</taxon>
        <taxon>Streptomycetaceae</taxon>
        <taxon>Streptomyces</taxon>
    </lineage>
</organism>
<dbReference type="Pfam" id="PF00733">
    <property type="entry name" value="Asn_synthase"/>
    <property type="match status" value="1"/>
</dbReference>
<evidence type="ECO:0000259" key="6">
    <source>
        <dbReference type="Pfam" id="PF00733"/>
    </source>
</evidence>
<evidence type="ECO:0000313" key="8">
    <source>
        <dbReference type="Proteomes" id="UP001499984"/>
    </source>
</evidence>
<keyword evidence="3" id="KW-0061">Asparagine biosynthesis</keyword>
<feature type="domain" description="Asparagine synthetase" evidence="6">
    <location>
        <begin position="229"/>
        <end position="308"/>
    </location>
</feature>
<dbReference type="InterPro" id="IPR001962">
    <property type="entry name" value="Asn_synthase"/>
</dbReference>
<accession>A0ABP7UKK6</accession>